<sequence length="264" mass="30337">MLLIIDALLLISAALGKDHRAATEEEIVPLDMALNSVDDYYEGCREKMTNLVKTEYLGKELCNSAKFKKAWLEATLDASCGTLKCKNTIAIYMYTNTDYKIYEIFNNDGRNGKQNYENKTYKWYSLQFLLTEAIRLLKKQQNRCYSTYRGTKLIFDKDALNKEICFGSFTSSSLDRYSAHRFGAKSCFEINTCEGAEVTNYSRFPYEKEVLIPPYEKFKVTAVKTKGAWCETVFMLKSSGIISYLNCALFKKPTKTITKYYGLL</sequence>
<dbReference type="Pfam" id="PF01129">
    <property type="entry name" value="ART"/>
    <property type="match status" value="1"/>
</dbReference>
<keyword evidence="2 10" id="KW-0328">Glycosyltransferase</keyword>
<gene>
    <name evidence="12" type="primary">LOC113067585</name>
</gene>
<dbReference type="OrthoDB" id="423533at2759"/>
<evidence type="ECO:0000313" key="12">
    <source>
        <dbReference type="RefSeq" id="XP_026095734.1"/>
    </source>
</evidence>
<dbReference type="PRINTS" id="PR00970">
    <property type="entry name" value="RIBTRNSFRASE"/>
</dbReference>
<dbReference type="GO" id="GO:0016779">
    <property type="term" value="F:nucleotidyltransferase activity"/>
    <property type="evidence" value="ECO:0007669"/>
    <property type="project" value="UniProtKB-KW"/>
</dbReference>
<reference evidence="12" key="1">
    <citation type="submission" date="2025-08" db="UniProtKB">
        <authorList>
            <consortium name="RefSeq"/>
        </authorList>
    </citation>
    <scope>IDENTIFICATION</scope>
    <source>
        <strain evidence="12">Wakin</strain>
        <tissue evidence="12">Muscle</tissue>
    </source>
</reference>
<dbReference type="PANTHER" id="PTHR10339:SF27">
    <property type="entry name" value="NAD(P)(+)--ARGININE ADP-RIBOSYLTRANSFERASE"/>
    <property type="match status" value="1"/>
</dbReference>
<keyword evidence="6 10" id="KW-0521">NADP</keyword>
<dbReference type="RefSeq" id="XP_026095734.1">
    <property type="nucleotide sequence ID" value="XM_026239949.1"/>
</dbReference>
<dbReference type="PANTHER" id="PTHR10339">
    <property type="entry name" value="ADP-RIBOSYLTRANSFERASE"/>
    <property type="match status" value="1"/>
</dbReference>
<dbReference type="GO" id="GO:0106274">
    <property type="term" value="F:NAD+-protein-arginine ADP-ribosyltransferase activity"/>
    <property type="evidence" value="ECO:0007669"/>
    <property type="project" value="UniProtKB-EC"/>
</dbReference>
<dbReference type="AlphaFoldDB" id="A0A6P6MGX2"/>
<feature type="signal peptide" evidence="10">
    <location>
        <begin position="1"/>
        <end position="16"/>
    </location>
</feature>
<dbReference type="FunFam" id="3.90.176.10:FF:000001">
    <property type="entry name" value="NAD(P)(+)--arginine ADP-ribosyltransferase"/>
    <property type="match status" value="1"/>
</dbReference>
<keyword evidence="7 10" id="KW-0520">NAD</keyword>
<dbReference type="KEGG" id="caua:113067585"/>
<dbReference type="InterPro" id="IPR000768">
    <property type="entry name" value="ART"/>
</dbReference>
<dbReference type="Proteomes" id="UP000515129">
    <property type="component" value="Linkage group LG28B"/>
</dbReference>
<dbReference type="Gene3D" id="3.90.176.10">
    <property type="entry name" value="Toxin ADP-ribosyltransferase, Chain A, domain 1"/>
    <property type="match status" value="1"/>
</dbReference>
<comment type="similarity">
    <text evidence="1 10">Belongs to the Arg-specific ADP-ribosyltransferase family.</text>
</comment>
<protein>
    <recommendedName>
        <fullName evidence="10">NAD(P)(+)--arginine ADP-ribosyltransferase</fullName>
        <ecNumber evidence="10">2.4.2.31</ecNumber>
    </recommendedName>
    <alternativeName>
        <fullName evidence="10">Mono(ADP-ribosyl)transferase</fullName>
    </alternativeName>
</protein>
<evidence type="ECO:0000256" key="7">
    <source>
        <dbReference type="ARBA" id="ARBA00023027"/>
    </source>
</evidence>
<evidence type="ECO:0000313" key="11">
    <source>
        <dbReference type="Proteomes" id="UP000515129"/>
    </source>
</evidence>
<evidence type="ECO:0000256" key="6">
    <source>
        <dbReference type="ARBA" id="ARBA00022857"/>
    </source>
</evidence>
<name>A0A6P6MGX2_CARAU</name>
<evidence type="ECO:0000256" key="4">
    <source>
        <dbReference type="ARBA" id="ARBA00022695"/>
    </source>
</evidence>
<keyword evidence="4" id="KW-0548">Nucleotidyltransferase</keyword>
<accession>A0A6P6MGX2</accession>
<evidence type="ECO:0000256" key="5">
    <source>
        <dbReference type="ARBA" id="ARBA00022729"/>
    </source>
</evidence>
<evidence type="ECO:0000256" key="1">
    <source>
        <dbReference type="ARBA" id="ARBA00009558"/>
    </source>
</evidence>
<keyword evidence="8" id="KW-1015">Disulfide bond</keyword>
<evidence type="ECO:0000256" key="9">
    <source>
        <dbReference type="ARBA" id="ARBA00047597"/>
    </source>
</evidence>
<dbReference type="SUPFAM" id="SSF56399">
    <property type="entry name" value="ADP-ribosylation"/>
    <property type="match status" value="1"/>
</dbReference>
<keyword evidence="3 10" id="KW-0808">Transferase</keyword>
<evidence type="ECO:0000256" key="8">
    <source>
        <dbReference type="ARBA" id="ARBA00023157"/>
    </source>
</evidence>
<evidence type="ECO:0000256" key="2">
    <source>
        <dbReference type="ARBA" id="ARBA00022676"/>
    </source>
</evidence>
<proteinExistence type="inferred from homology"/>
<keyword evidence="11" id="KW-1185">Reference proteome</keyword>
<dbReference type="EC" id="2.4.2.31" evidence="10"/>
<organism evidence="11 12">
    <name type="scientific">Carassius auratus</name>
    <name type="common">Goldfish</name>
    <dbReference type="NCBI Taxonomy" id="7957"/>
    <lineage>
        <taxon>Eukaryota</taxon>
        <taxon>Metazoa</taxon>
        <taxon>Chordata</taxon>
        <taxon>Craniata</taxon>
        <taxon>Vertebrata</taxon>
        <taxon>Euteleostomi</taxon>
        <taxon>Actinopterygii</taxon>
        <taxon>Neopterygii</taxon>
        <taxon>Teleostei</taxon>
        <taxon>Ostariophysi</taxon>
        <taxon>Cypriniformes</taxon>
        <taxon>Cyprinidae</taxon>
        <taxon>Cyprininae</taxon>
        <taxon>Carassius</taxon>
    </lineage>
</organism>
<dbReference type="GO" id="GO:0003950">
    <property type="term" value="F:NAD+ poly-ADP-ribosyltransferase activity"/>
    <property type="evidence" value="ECO:0007669"/>
    <property type="project" value="TreeGrafter"/>
</dbReference>
<dbReference type="GeneID" id="113067585"/>
<evidence type="ECO:0000256" key="3">
    <source>
        <dbReference type="ARBA" id="ARBA00022679"/>
    </source>
</evidence>
<evidence type="ECO:0000256" key="10">
    <source>
        <dbReference type="RuleBase" id="RU361228"/>
    </source>
</evidence>
<comment type="catalytic activity">
    <reaction evidence="9 10">
        <text>L-arginyl-[protein] + NAD(+) = N(omega)-(ADP-D-ribosyl)-L-arginyl-[protein] + nicotinamide + H(+)</text>
        <dbReference type="Rhea" id="RHEA:19149"/>
        <dbReference type="Rhea" id="RHEA-COMP:10532"/>
        <dbReference type="Rhea" id="RHEA-COMP:15087"/>
        <dbReference type="ChEBI" id="CHEBI:15378"/>
        <dbReference type="ChEBI" id="CHEBI:17154"/>
        <dbReference type="ChEBI" id="CHEBI:29965"/>
        <dbReference type="ChEBI" id="CHEBI:57540"/>
        <dbReference type="ChEBI" id="CHEBI:142554"/>
        <dbReference type="EC" id="2.4.2.31"/>
    </reaction>
</comment>
<feature type="chain" id="PRO_5028504413" description="NAD(P)(+)--arginine ADP-ribosyltransferase" evidence="10">
    <location>
        <begin position="17"/>
        <end position="264"/>
    </location>
</feature>
<dbReference type="PROSITE" id="PS51996">
    <property type="entry name" value="TR_MART"/>
    <property type="match status" value="1"/>
</dbReference>
<keyword evidence="5 10" id="KW-0732">Signal</keyword>
<dbReference type="InterPro" id="IPR050999">
    <property type="entry name" value="ADP-ribosyltransferase_ARG"/>
</dbReference>